<sequence length="87" mass="9574">MRTASALCLLADMFGVRSNKHRGAFIALIIFLVLFVNVYPTGDSLQYFLVSWYTPSMLPIALLLSMYLFLLAVVSRKGGKSNAQNGA</sequence>
<evidence type="ECO:0000256" key="1">
    <source>
        <dbReference type="SAM" id="Phobius"/>
    </source>
</evidence>
<keyword evidence="1" id="KW-0472">Membrane</keyword>
<evidence type="ECO:0000313" key="3">
    <source>
        <dbReference type="Proteomes" id="UP000266340"/>
    </source>
</evidence>
<proteinExistence type="predicted"/>
<comment type="caution">
    <text evidence="2">The sequence shown here is derived from an EMBL/GenBank/DDBJ whole genome shotgun (WGS) entry which is preliminary data.</text>
</comment>
<feature type="transmembrane region" description="Helical" evidence="1">
    <location>
        <begin position="23"/>
        <end position="40"/>
    </location>
</feature>
<keyword evidence="3" id="KW-1185">Reference proteome</keyword>
<evidence type="ECO:0000313" key="2">
    <source>
        <dbReference type="EMBL" id="RIE04814.1"/>
    </source>
</evidence>
<organism evidence="2 3">
    <name type="scientific">Cohnella faecalis</name>
    <dbReference type="NCBI Taxonomy" id="2315694"/>
    <lineage>
        <taxon>Bacteria</taxon>
        <taxon>Bacillati</taxon>
        <taxon>Bacillota</taxon>
        <taxon>Bacilli</taxon>
        <taxon>Bacillales</taxon>
        <taxon>Paenibacillaceae</taxon>
        <taxon>Cohnella</taxon>
    </lineage>
</organism>
<dbReference type="AlphaFoldDB" id="A0A398D0W7"/>
<dbReference type="Proteomes" id="UP000266340">
    <property type="component" value="Unassembled WGS sequence"/>
</dbReference>
<protein>
    <submittedName>
        <fullName evidence="2">Uncharacterized protein</fullName>
    </submittedName>
</protein>
<name>A0A398D0W7_9BACL</name>
<gene>
    <name evidence="2" type="ORF">D3H35_04920</name>
</gene>
<keyword evidence="1" id="KW-0812">Transmembrane</keyword>
<reference evidence="2 3" key="1">
    <citation type="submission" date="2018-09" db="EMBL/GenBank/DDBJ databases">
        <title>Cohnella cavernae sp. nov., isolated from a karst cave.</title>
        <authorList>
            <person name="Zhu H."/>
        </authorList>
    </citation>
    <scope>NUCLEOTIDE SEQUENCE [LARGE SCALE GENOMIC DNA]</scope>
    <source>
        <strain evidence="2 3">K2E09-144</strain>
    </source>
</reference>
<dbReference type="EMBL" id="QXJM01000023">
    <property type="protein sequence ID" value="RIE04814.1"/>
    <property type="molecule type" value="Genomic_DNA"/>
</dbReference>
<feature type="transmembrane region" description="Helical" evidence="1">
    <location>
        <begin position="52"/>
        <end position="74"/>
    </location>
</feature>
<keyword evidence="1" id="KW-1133">Transmembrane helix</keyword>
<accession>A0A398D0W7</accession>